<accession>A0ABQ1QD15</accession>
<dbReference type="Pfam" id="PF13779">
    <property type="entry name" value="DUF4175"/>
    <property type="match status" value="1"/>
</dbReference>
<evidence type="ECO:0000256" key="2">
    <source>
        <dbReference type="SAM" id="MobiDB-lite"/>
    </source>
</evidence>
<sequence>MTRNNLPDEIARRLARPLRLTLAGLWAERIARAFWSLATVAMTLAALLLSGGLAIWPDWIGQGGLVLLALLGLAALVHGIRSFRPPTRAEALARLDATLPGAPIAALTDTQAIGAEDPASAAVWAAHRAREAARIIGLHAPGPNPGLPRRDPFALRLAAATALAVALIFGAGTERGDLAALMPGSAEAALSQASWEGWIEPPSYTGKPTLYLADQSPGPLEVPIGARVTLRLYGKIAEIDIAETFSDAAPQEPTATRLFKIDGDGRLSIGNDSWDIVAIPDATPRIQASGDLTRTLDGEMRLPFTARDDYGVSAGQARIALDLPRVDRRHGLAPLPEPRNPITVDLPMPYRGDRSEIEELLVDNLAEHPWAELAVTVTLRATDAAGQTGESAPIEIVLPGRRFLHPLARAIVEQRRDILWTIENAPRAARILRAVSNRPDGLFAKETQYLQLRAAVSALEEDDLTAEARDETAAALWQIAVEIEDGSLADALERLRRARERLSEAMRQGATPEELAELMQDYRDAMRDYMRELAQRDPENRADEPDQGERMEMTQQDLQELMDRIEDLMEQGRMEEAQALLDMLQQMMENMEMTEGASGQQGQSPGEKAMEGLAETLRDQRGLSDEAFRNLQEQMNPGGGPGEGERQDGGAGEGESDNGENRPGPGEEGESGDGTGQSLADRQRALEDELSRQKSNLPGAGTPEGEAAREALDRAGRAMDQAADALEQGDTPGALDRQAEAMEELREGMRNLEDAMRREAQAGQSGQQGRLAGDPSDSDRADPLGRRPGGAGASGTDSPLEDREDVYRRAQELMDELRRRAGEAERPEIEREYLRRLLDLF</sequence>
<reference evidence="5" key="1">
    <citation type="journal article" date="2019" name="Int. J. Syst. Evol. Microbiol.">
        <title>The Global Catalogue of Microorganisms (GCM) 10K type strain sequencing project: providing services to taxonomists for standard genome sequencing and annotation.</title>
        <authorList>
            <consortium name="The Broad Institute Genomics Platform"/>
            <consortium name="The Broad Institute Genome Sequencing Center for Infectious Disease"/>
            <person name="Wu L."/>
            <person name="Ma J."/>
        </authorList>
    </citation>
    <scope>NUCLEOTIDE SEQUENCE [LARGE SCALE GENOMIC DNA]</scope>
    <source>
        <strain evidence="5">CGMCC 1.12922</strain>
    </source>
</reference>
<feature type="transmembrane region" description="Helical" evidence="3">
    <location>
        <begin position="62"/>
        <end position="80"/>
    </location>
</feature>
<keyword evidence="3" id="KW-0472">Membrane</keyword>
<protein>
    <submittedName>
        <fullName evidence="4">ATPase</fullName>
    </submittedName>
</protein>
<gene>
    <name evidence="4" type="ORF">GCM10011358_04930</name>
</gene>
<keyword evidence="1" id="KW-0175">Coiled coil</keyword>
<evidence type="ECO:0000313" key="5">
    <source>
        <dbReference type="Proteomes" id="UP000617355"/>
    </source>
</evidence>
<feature type="region of interest" description="Disordered" evidence="2">
    <location>
        <begin position="632"/>
        <end position="808"/>
    </location>
</feature>
<proteinExistence type="predicted"/>
<feature type="compositionally biased region" description="Basic and acidic residues" evidence="2">
    <location>
        <begin position="706"/>
        <end position="717"/>
    </location>
</feature>
<comment type="caution">
    <text evidence="4">The sequence shown here is derived from an EMBL/GenBank/DDBJ whole genome shotgun (WGS) entry which is preliminary data.</text>
</comment>
<keyword evidence="3" id="KW-1133">Transmembrane helix</keyword>
<dbReference type="NCBIfam" id="TIGR02302">
    <property type="entry name" value="aProt_lowcomp"/>
    <property type="match status" value="1"/>
</dbReference>
<evidence type="ECO:0000256" key="3">
    <source>
        <dbReference type="SAM" id="Phobius"/>
    </source>
</evidence>
<feature type="transmembrane region" description="Helical" evidence="3">
    <location>
        <begin position="34"/>
        <end position="56"/>
    </location>
</feature>
<name>A0ABQ1QD15_9RHOB</name>
<keyword evidence="5" id="KW-1185">Reference proteome</keyword>
<feature type="compositionally biased region" description="Basic and acidic residues" evidence="2">
    <location>
        <begin position="681"/>
        <end position="692"/>
    </location>
</feature>
<dbReference type="RefSeq" id="WP_188526019.1">
    <property type="nucleotide sequence ID" value="NZ_BMGI01000001.1"/>
</dbReference>
<keyword evidence="3" id="KW-0812">Transmembrane</keyword>
<evidence type="ECO:0000313" key="4">
    <source>
        <dbReference type="EMBL" id="GGD23533.1"/>
    </source>
</evidence>
<feature type="compositionally biased region" description="Basic and acidic residues" evidence="2">
    <location>
        <begin position="737"/>
        <end position="760"/>
    </location>
</feature>
<dbReference type="InterPro" id="IPR012683">
    <property type="entry name" value="CHP02302_TM"/>
</dbReference>
<evidence type="ECO:0000256" key="1">
    <source>
        <dbReference type="SAM" id="Coils"/>
    </source>
</evidence>
<feature type="coiled-coil region" evidence="1">
    <location>
        <begin position="551"/>
        <end position="594"/>
    </location>
</feature>
<dbReference type="EMBL" id="BMGI01000001">
    <property type="protein sequence ID" value="GGD23533.1"/>
    <property type="molecule type" value="Genomic_DNA"/>
</dbReference>
<organism evidence="4 5">
    <name type="scientific">Sinisalibacter lacisalsi</name>
    <dbReference type="NCBI Taxonomy" id="1526570"/>
    <lineage>
        <taxon>Bacteria</taxon>
        <taxon>Pseudomonadati</taxon>
        <taxon>Pseudomonadota</taxon>
        <taxon>Alphaproteobacteria</taxon>
        <taxon>Rhodobacterales</taxon>
        <taxon>Roseobacteraceae</taxon>
        <taxon>Sinisalibacter</taxon>
    </lineage>
</organism>
<dbReference type="Proteomes" id="UP000617355">
    <property type="component" value="Unassembled WGS sequence"/>
</dbReference>
<feature type="transmembrane region" description="Helical" evidence="3">
    <location>
        <begin position="153"/>
        <end position="172"/>
    </location>
</feature>